<reference evidence="1" key="1">
    <citation type="journal article" date="2003" name="Genome Biol.">
        <title>An integrated gene annotation and transcriptional profiling approach towards the full gene content of the Drosophila genome.</title>
        <authorList>
            <person name="Hild M."/>
            <person name="Beckmann B."/>
            <person name="Haas S.A."/>
            <person name="Koch B."/>
            <person name="Solovyev V."/>
            <person name="Busold C."/>
            <person name="Fellenberg K."/>
            <person name="Boutros M."/>
            <person name="Vingron M."/>
            <person name="Sauer F."/>
            <person name="Hoheisel J.D."/>
            <person name="Paro R."/>
        </authorList>
    </citation>
    <scope>NUCLEOTIDE SEQUENCE</scope>
</reference>
<accession>Q6IM60</accession>
<evidence type="ECO:0000313" key="1">
    <source>
        <dbReference type="EMBL" id="DAA02650.1"/>
    </source>
</evidence>
<name>Q6IM60_DROME</name>
<proteinExistence type="predicted"/>
<dbReference type="AlphaFoldDB" id="Q6IM60"/>
<gene>
    <name evidence="1" type="ORF">HDC07439</name>
</gene>
<dbReference type="EMBL" id="BK001806">
    <property type="protein sequence ID" value="DAA02650.1"/>
    <property type="molecule type" value="Genomic_DNA"/>
</dbReference>
<protein>
    <submittedName>
        <fullName evidence="1">HDC07439</fullName>
    </submittedName>
</protein>
<sequence length="123" mass="13000">MPFEFARSLSPLCKQLTVDYPVLDGVGIRSGTLAMEMGDGDTHSALVKPGDGDGDAAAKWRLVMALLVVSIAIPAPRIPHPNLPSNVATGHVLRDWELEVGSRDGDGDAAGAWNWDCCAACQD</sequence>
<organism evidence="1">
    <name type="scientific">Drosophila melanogaster</name>
    <name type="common">Fruit fly</name>
    <dbReference type="NCBI Taxonomy" id="7227"/>
    <lineage>
        <taxon>Eukaryota</taxon>
        <taxon>Metazoa</taxon>
        <taxon>Ecdysozoa</taxon>
        <taxon>Arthropoda</taxon>
        <taxon>Hexapoda</taxon>
        <taxon>Insecta</taxon>
        <taxon>Pterygota</taxon>
        <taxon>Neoptera</taxon>
        <taxon>Endopterygota</taxon>
        <taxon>Diptera</taxon>
        <taxon>Brachycera</taxon>
        <taxon>Muscomorpha</taxon>
        <taxon>Ephydroidea</taxon>
        <taxon>Drosophilidae</taxon>
        <taxon>Drosophila</taxon>
        <taxon>Sophophora</taxon>
    </lineage>
</organism>